<dbReference type="Proteomes" id="UP000001294">
    <property type="component" value="Unassembled WGS sequence"/>
</dbReference>
<reference evidence="2" key="1">
    <citation type="journal article" date="2015" name="Genome Announc.">
        <title>Genome sequence of the AIDS-associated pathogen Penicillium marneffei (ATCC18224) and its near taxonomic relative Talaromyces stipitatus (ATCC10500).</title>
        <authorList>
            <person name="Nierman W.C."/>
            <person name="Fedorova-Abrams N.D."/>
            <person name="Andrianopoulos A."/>
        </authorList>
    </citation>
    <scope>NUCLEOTIDE SEQUENCE [LARGE SCALE GENOMIC DNA]</scope>
    <source>
        <strain evidence="2">ATCC 18224 / CBS 334.59 / QM 7333</strain>
    </source>
</reference>
<dbReference type="InterPro" id="IPR011042">
    <property type="entry name" value="6-blade_b-propeller_TolB-like"/>
</dbReference>
<evidence type="ECO:0000313" key="1">
    <source>
        <dbReference type="EMBL" id="EEA26640.1"/>
    </source>
</evidence>
<dbReference type="OrthoDB" id="7776143at2759"/>
<dbReference type="HOGENOM" id="CLU_2813202_0_0_1"/>
<gene>
    <name evidence="1" type="ORF">PMAA_015620</name>
</gene>
<dbReference type="PhylomeDB" id="B6Q798"/>
<sequence length="67" mass="7717">MWRTKTKYLQHLNEALRKVADRLPDYVECFSLTPSTGGTAIDTKGNKYYSNSDRQEIRYIAPNSTSD</sequence>
<accession>B6Q798</accession>
<proteinExistence type="predicted"/>
<dbReference type="Gene3D" id="2.120.10.30">
    <property type="entry name" value="TolB, C-terminal domain"/>
    <property type="match status" value="1"/>
</dbReference>
<organism evidence="1 2">
    <name type="scientific">Talaromyces marneffei (strain ATCC 18224 / CBS 334.59 / QM 7333)</name>
    <name type="common">Penicillium marneffei</name>
    <dbReference type="NCBI Taxonomy" id="441960"/>
    <lineage>
        <taxon>Eukaryota</taxon>
        <taxon>Fungi</taxon>
        <taxon>Dikarya</taxon>
        <taxon>Ascomycota</taxon>
        <taxon>Pezizomycotina</taxon>
        <taxon>Eurotiomycetes</taxon>
        <taxon>Eurotiomycetidae</taxon>
        <taxon>Eurotiales</taxon>
        <taxon>Trichocomaceae</taxon>
        <taxon>Talaromyces</taxon>
        <taxon>Talaromyces sect. Talaromyces</taxon>
    </lineage>
</organism>
<keyword evidence="2" id="KW-1185">Reference proteome</keyword>
<protein>
    <submittedName>
        <fullName evidence="1">Uncharacterized protein</fullName>
    </submittedName>
</protein>
<dbReference type="VEuPathDB" id="FungiDB:PMAA_015620"/>
<name>B6Q798_TALMQ</name>
<evidence type="ECO:0000313" key="2">
    <source>
        <dbReference type="Proteomes" id="UP000001294"/>
    </source>
</evidence>
<dbReference type="EMBL" id="DS995899">
    <property type="protein sequence ID" value="EEA26640.1"/>
    <property type="molecule type" value="Genomic_DNA"/>
</dbReference>
<dbReference type="AlphaFoldDB" id="B6Q798"/>